<dbReference type="SUPFAM" id="SSF56925">
    <property type="entry name" value="OMPA-like"/>
    <property type="match status" value="1"/>
</dbReference>
<dbReference type="OrthoDB" id="1118205at2"/>
<dbReference type="RefSeq" id="WP_108685555.1">
    <property type="nucleotide sequence ID" value="NZ_QCYK01000001.1"/>
</dbReference>
<name>A0A2T7BMK9_9BACT</name>
<dbReference type="InterPro" id="IPR011250">
    <property type="entry name" value="OMP/PagP_B-barrel"/>
</dbReference>
<dbReference type="EMBL" id="QCYK01000001">
    <property type="protein sequence ID" value="PUZ28915.1"/>
    <property type="molecule type" value="Genomic_DNA"/>
</dbReference>
<keyword evidence="2" id="KW-1185">Reference proteome</keyword>
<proteinExistence type="predicted"/>
<protein>
    <recommendedName>
        <fullName evidence="3">Outer membrane protein beta-barrel domain-containing protein</fullName>
    </recommendedName>
</protein>
<evidence type="ECO:0000313" key="1">
    <source>
        <dbReference type="EMBL" id="PUZ28915.1"/>
    </source>
</evidence>
<accession>A0A2T7BMK9</accession>
<evidence type="ECO:0008006" key="3">
    <source>
        <dbReference type="Google" id="ProtNLM"/>
    </source>
</evidence>
<reference evidence="1 2" key="1">
    <citation type="submission" date="2018-04" db="EMBL/GenBank/DDBJ databases">
        <title>Chitinophaga fuyangensis sp. nov., isolated from soil in a chemical factory.</title>
        <authorList>
            <person name="Chen K."/>
        </authorList>
    </citation>
    <scope>NUCLEOTIDE SEQUENCE [LARGE SCALE GENOMIC DNA]</scope>
    <source>
        <strain evidence="1 2">LY-1</strain>
    </source>
</reference>
<dbReference type="AlphaFoldDB" id="A0A2T7BMK9"/>
<sequence>MKHLHPLYYFLFSLLFPLAGKSQSDTSRAHDTTHRDLHMRWDLRVHDNYSDVPERKVYVTWGGDGPLLSFGSIKENGEHVRNIPRFSFFVNVGNNFNYNFSKHFGVFTGLNLRNVGLITKENDSLKLKRRVYSLAIPIGIKLGEVRHGTIMFFAGGEYALNFNYKEKQFIDGDKRHKFNTWFSDRTPLFQPSVFAGIRFHPGIGLKVQYFLTDFLNKDYHETVAGVKTYPYAQTDSKMFFVTLSYNFARPPHDHYDGRYKHYHKHDHKTSNP</sequence>
<organism evidence="1 2">
    <name type="scientific">Chitinophaga parva</name>
    <dbReference type="NCBI Taxonomy" id="2169414"/>
    <lineage>
        <taxon>Bacteria</taxon>
        <taxon>Pseudomonadati</taxon>
        <taxon>Bacteroidota</taxon>
        <taxon>Chitinophagia</taxon>
        <taxon>Chitinophagales</taxon>
        <taxon>Chitinophagaceae</taxon>
        <taxon>Chitinophaga</taxon>
    </lineage>
</organism>
<dbReference type="Proteomes" id="UP000244450">
    <property type="component" value="Unassembled WGS sequence"/>
</dbReference>
<comment type="caution">
    <text evidence="1">The sequence shown here is derived from an EMBL/GenBank/DDBJ whole genome shotgun (WGS) entry which is preliminary data.</text>
</comment>
<gene>
    <name evidence="1" type="ORF">DCC81_05415</name>
</gene>
<evidence type="ECO:0000313" key="2">
    <source>
        <dbReference type="Proteomes" id="UP000244450"/>
    </source>
</evidence>